<dbReference type="PROSITE" id="PS50937">
    <property type="entry name" value="HTH_MERR_2"/>
    <property type="match status" value="1"/>
</dbReference>
<evidence type="ECO:0000256" key="2">
    <source>
        <dbReference type="SAM" id="Coils"/>
    </source>
</evidence>
<dbReference type="SMART" id="SM00422">
    <property type="entry name" value="HTH_MERR"/>
    <property type="match status" value="1"/>
</dbReference>
<feature type="domain" description="HTH merR-type" evidence="3">
    <location>
        <begin position="1"/>
        <end position="71"/>
    </location>
</feature>
<dbReference type="Pfam" id="PF13411">
    <property type="entry name" value="MerR_1"/>
    <property type="match status" value="1"/>
</dbReference>
<name>A0A9D1L9W7_9FIRM</name>
<evidence type="ECO:0000313" key="5">
    <source>
        <dbReference type="Proteomes" id="UP000824091"/>
    </source>
</evidence>
<dbReference type="PROSITE" id="PS00552">
    <property type="entry name" value="HTH_MERR_1"/>
    <property type="match status" value="1"/>
</dbReference>
<reference evidence="4" key="2">
    <citation type="journal article" date="2021" name="PeerJ">
        <title>Extensive microbial diversity within the chicken gut microbiome revealed by metagenomics and culture.</title>
        <authorList>
            <person name="Gilroy R."/>
            <person name="Ravi A."/>
            <person name="Getino M."/>
            <person name="Pursley I."/>
            <person name="Horton D.L."/>
            <person name="Alikhan N.F."/>
            <person name="Baker D."/>
            <person name="Gharbi K."/>
            <person name="Hall N."/>
            <person name="Watson M."/>
            <person name="Adriaenssens E.M."/>
            <person name="Foster-Nyarko E."/>
            <person name="Jarju S."/>
            <person name="Secka A."/>
            <person name="Antonio M."/>
            <person name="Oren A."/>
            <person name="Chaudhuri R.R."/>
            <person name="La Ragione R."/>
            <person name="Hildebrand F."/>
            <person name="Pallen M.J."/>
        </authorList>
    </citation>
    <scope>NUCLEOTIDE SEQUENCE</scope>
    <source>
        <strain evidence="4">11300</strain>
    </source>
</reference>
<keyword evidence="2" id="KW-0175">Coiled coil</keyword>
<evidence type="ECO:0000313" key="4">
    <source>
        <dbReference type="EMBL" id="HIU28613.1"/>
    </source>
</evidence>
<dbReference type="AlphaFoldDB" id="A0A9D1L9W7"/>
<dbReference type="PANTHER" id="PTHR30204:SF83">
    <property type="entry name" value="TRANSCRIPTIONAL REGULATOR, MERR FAMILY"/>
    <property type="match status" value="1"/>
</dbReference>
<dbReference type="GO" id="GO:0003677">
    <property type="term" value="F:DNA binding"/>
    <property type="evidence" value="ECO:0007669"/>
    <property type="project" value="UniProtKB-KW"/>
</dbReference>
<dbReference type="Gene3D" id="1.10.1660.10">
    <property type="match status" value="1"/>
</dbReference>
<keyword evidence="1" id="KW-0238">DNA-binding</keyword>
<reference evidence="4" key="1">
    <citation type="submission" date="2020-10" db="EMBL/GenBank/DDBJ databases">
        <authorList>
            <person name="Gilroy R."/>
        </authorList>
    </citation>
    <scope>NUCLEOTIDE SEQUENCE</scope>
    <source>
        <strain evidence="4">11300</strain>
    </source>
</reference>
<feature type="coiled-coil region" evidence="2">
    <location>
        <begin position="83"/>
        <end position="110"/>
    </location>
</feature>
<gene>
    <name evidence="4" type="ORF">IAD16_09605</name>
</gene>
<comment type="caution">
    <text evidence="4">The sequence shown here is derived from an EMBL/GenBank/DDBJ whole genome shotgun (WGS) entry which is preliminary data.</text>
</comment>
<dbReference type="EMBL" id="DVMO01000150">
    <property type="protein sequence ID" value="HIU28613.1"/>
    <property type="molecule type" value="Genomic_DNA"/>
</dbReference>
<sequence length="152" mass="17653">MPYTIGQMAEKLGVAPSTLRYYDKEGLLPFVERTAGGIRIFSDGDLETLKIINCLKDTGMQIKDIRNFMAMVVEGDSTIDDRLELFRKRKEQVEKQMEELQKTLDIIQYKCWYYETAKKAGTTAAPDRMSDGEIPEQMAQIRARFREKEERK</sequence>
<organism evidence="4 5">
    <name type="scientific">Candidatus Fimisoma avicola</name>
    <dbReference type="NCBI Taxonomy" id="2840826"/>
    <lineage>
        <taxon>Bacteria</taxon>
        <taxon>Bacillati</taxon>
        <taxon>Bacillota</taxon>
        <taxon>Clostridia</taxon>
        <taxon>Eubacteriales</taxon>
        <taxon>Candidatus Fimisoma</taxon>
    </lineage>
</organism>
<dbReference type="InterPro" id="IPR009061">
    <property type="entry name" value="DNA-bd_dom_put_sf"/>
</dbReference>
<evidence type="ECO:0000259" key="3">
    <source>
        <dbReference type="PROSITE" id="PS50937"/>
    </source>
</evidence>
<dbReference type="InterPro" id="IPR047057">
    <property type="entry name" value="MerR_fam"/>
</dbReference>
<dbReference type="PANTHER" id="PTHR30204">
    <property type="entry name" value="REDOX-CYCLING DRUG-SENSING TRANSCRIPTIONAL ACTIVATOR SOXR"/>
    <property type="match status" value="1"/>
</dbReference>
<dbReference type="CDD" id="cd01109">
    <property type="entry name" value="HTH_YyaN"/>
    <property type="match status" value="1"/>
</dbReference>
<dbReference type="GO" id="GO:0003700">
    <property type="term" value="F:DNA-binding transcription factor activity"/>
    <property type="evidence" value="ECO:0007669"/>
    <property type="project" value="InterPro"/>
</dbReference>
<dbReference type="PRINTS" id="PR00040">
    <property type="entry name" value="HTHMERR"/>
</dbReference>
<dbReference type="InterPro" id="IPR000551">
    <property type="entry name" value="MerR-type_HTH_dom"/>
</dbReference>
<protein>
    <submittedName>
        <fullName evidence="4">MerR family transcriptional regulator</fullName>
    </submittedName>
</protein>
<dbReference type="SUPFAM" id="SSF46955">
    <property type="entry name" value="Putative DNA-binding domain"/>
    <property type="match status" value="1"/>
</dbReference>
<proteinExistence type="predicted"/>
<dbReference type="Proteomes" id="UP000824091">
    <property type="component" value="Unassembled WGS sequence"/>
</dbReference>
<evidence type="ECO:0000256" key="1">
    <source>
        <dbReference type="ARBA" id="ARBA00023125"/>
    </source>
</evidence>
<accession>A0A9D1L9W7</accession>